<evidence type="ECO:0000313" key="1">
    <source>
        <dbReference type="EMBL" id="TDL16522.1"/>
    </source>
</evidence>
<dbReference type="AlphaFoldDB" id="A0A4Y7PNU9"/>
<keyword evidence="2" id="KW-1185">Reference proteome</keyword>
<dbReference type="VEuPathDB" id="FungiDB:BD410DRAFT_621131"/>
<evidence type="ECO:0000313" key="2">
    <source>
        <dbReference type="Proteomes" id="UP000294933"/>
    </source>
</evidence>
<accession>A0A4Y7PNU9</accession>
<dbReference type="Proteomes" id="UP000294933">
    <property type="component" value="Unassembled WGS sequence"/>
</dbReference>
<protein>
    <submittedName>
        <fullName evidence="1">Uncharacterized protein</fullName>
    </submittedName>
</protein>
<organism evidence="1 2">
    <name type="scientific">Rickenella mellea</name>
    <dbReference type="NCBI Taxonomy" id="50990"/>
    <lineage>
        <taxon>Eukaryota</taxon>
        <taxon>Fungi</taxon>
        <taxon>Dikarya</taxon>
        <taxon>Basidiomycota</taxon>
        <taxon>Agaricomycotina</taxon>
        <taxon>Agaricomycetes</taxon>
        <taxon>Hymenochaetales</taxon>
        <taxon>Rickenellaceae</taxon>
        <taxon>Rickenella</taxon>
    </lineage>
</organism>
<name>A0A4Y7PNU9_9AGAM</name>
<reference evidence="1 2" key="1">
    <citation type="submission" date="2018-06" db="EMBL/GenBank/DDBJ databases">
        <title>A transcriptomic atlas of mushroom development highlights an independent origin of complex multicellularity.</title>
        <authorList>
            <consortium name="DOE Joint Genome Institute"/>
            <person name="Krizsan K."/>
            <person name="Almasi E."/>
            <person name="Merenyi Z."/>
            <person name="Sahu N."/>
            <person name="Viragh M."/>
            <person name="Koszo T."/>
            <person name="Mondo S."/>
            <person name="Kiss B."/>
            <person name="Balint B."/>
            <person name="Kues U."/>
            <person name="Barry K."/>
            <person name="Hegedus J.C."/>
            <person name="Henrissat B."/>
            <person name="Johnson J."/>
            <person name="Lipzen A."/>
            <person name="Ohm R."/>
            <person name="Nagy I."/>
            <person name="Pangilinan J."/>
            <person name="Yan J."/>
            <person name="Xiong Y."/>
            <person name="Grigoriev I.V."/>
            <person name="Hibbett D.S."/>
            <person name="Nagy L.G."/>
        </authorList>
    </citation>
    <scope>NUCLEOTIDE SEQUENCE [LARGE SCALE GENOMIC DNA]</scope>
    <source>
        <strain evidence="1 2">SZMC22713</strain>
    </source>
</reference>
<gene>
    <name evidence="1" type="ORF">BD410DRAFT_621131</name>
</gene>
<dbReference type="EMBL" id="ML170241">
    <property type="protein sequence ID" value="TDL16522.1"/>
    <property type="molecule type" value="Genomic_DNA"/>
</dbReference>
<sequence>MFKLALAPAAVLSTPENPISCPAVMPVNPTFCRTWWQLMLRFAMHMWVNSVALSPPRLPLALFDKFIEGCADQATIGSGKCRVFACQHSPFAFLQLEIEGLH</sequence>
<proteinExistence type="predicted"/>